<dbReference type="Pfam" id="PF03741">
    <property type="entry name" value="TerC"/>
    <property type="match status" value="1"/>
</dbReference>
<name>A0A225SW62_9BURK</name>
<evidence type="ECO:0000256" key="4">
    <source>
        <dbReference type="ARBA" id="ARBA00022989"/>
    </source>
</evidence>
<feature type="transmembrane region" description="Helical" evidence="6">
    <location>
        <begin position="139"/>
        <end position="160"/>
    </location>
</feature>
<keyword evidence="3 6" id="KW-0812">Transmembrane</keyword>
<evidence type="ECO:0000256" key="5">
    <source>
        <dbReference type="ARBA" id="ARBA00023136"/>
    </source>
</evidence>
<evidence type="ECO:0000256" key="1">
    <source>
        <dbReference type="ARBA" id="ARBA00004141"/>
    </source>
</evidence>
<dbReference type="NCBIfam" id="TIGR03717">
    <property type="entry name" value="R_switched_YjbE"/>
    <property type="match status" value="1"/>
</dbReference>
<feature type="transmembrane region" description="Helical" evidence="6">
    <location>
        <begin position="207"/>
        <end position="232"/>
    </location>
</feature>
<dbReference type="InterPro" id="IPR005496">
    <property type="entry name" value="Integral_membrane_TerC"/>
</dbReference>
<keyword evidence="4 6" id="KW-1133">Transmembrane helix</keyword>
<evidence type="ECO:0000313" key="8">
    <source>
        <dbReference type="Proteomes" id="UP000214747"/>
    </source>
</evidence>
<feature type="transmembrane region" description="Helical" evidence="6">
    <location>
        <begin position="46"/>
        <end position="65"/>
    </location>
</feature>
<accession>A0A225SW62</accession>
<dbReference type="RefSeq" id="WP_088754588.1">
    <property type="nucleotide sequence ID" value="NZ_JARJFG010000013.1"/>
</dbReference>
<organism evidence="7 8">
    <name type="scientific">Herbaspirillum aquaticum</name>
    <dbReference type="NCBI Taxonomy" id="568783"/>
    <lineage>
        <taxon>Bacteria</taxon>
        <taxon>Pseudomonadati</taxon>
        <taxon>Pseudomonadota</taxon>
        <taxon>Betaproteobacteria</taxon>
        <taxon>Burkholderiales</taxon>
        <taxon>Oxalobacteraceae</taxon>
        <taxon>Herbaspirillum</taxon>
    </lineage>
</organism>
<proteinExistence type="inferred from homology"/>
<gene>
    <name evidence="7" type="ORF">CEJ45_07700</name>
</gene>
<dbReference type="InterPro" id="IPR022301">
    <property type="entry name" value="Integral_membrane_YjbE"/>
</dbReference>
<evidence type="ECO:0000256" key="3">
    <source>
        <dbReference type="ARBA" id="ARBA00022692"/>
    </source>
</evidence>
<keyword evidence="5 6" id="KW-0472">Membrane</keyword>
<reference evidence="7 8" key="1">
    <citation type="journal article" date="2010" name="Int. J. Syst. Evol. Microbiol.">
        <title>Reclassification of Herbaspirillum putei as a later heterotypic synonym of Herbaspirillum huttiense, with the description of H. huttiense subsp. huttiense subsp. nov. and H. huttiense subsp. putei subsp. nov., comb. nov., and description of Herbaspirillum aquaticum sp. nov.</title>
        <authorList>
            <person name="Dobritsa A.P."/>
            <person name="Reddy M.C."/>
            <person name="Samadpour M."/>
        </authorList>
    </citation>
    <scope>NUCLEOTIDE SEQUENCE [LARGE SCALE GENOMIC DNA]</scope>
    <source>
        <strain evidence="7 8">IEH 4430</strain>
    </source>
</reference>
<comment type="similarity">
    <text evidence="2">Belongs to the TerC family.</text>
</comment>
<evidence type="ECO:0000256" key="2">
    <source>
        <dbReference type="ARBA" id="ARBA00007511"/>
    </source>
</evidence>
<dbReference type="GO" id="GO:0016020">
    <property type="term" value="C:membrane"/>
    <property type="evidence" value="ECO:0007669"/>
    <property type="project" value="UniProtKB-SubCell"/>
</dbReference>
<evidence type="ECO:0000313" key="7">
    <source>
        <dbReference type="EMBL" id="OWY35154.1"/>
    </source>
</evidence>
<feature type="transmembrane region" description="Helical" evidence="6">
    <location>
        <begin position="167"/>
        <end position="187"/>
    </location>
</feature>
<sequence>MEFLANLNWVAVAQIILIDILLGGDNAIVIALACRNLPDKLRMRGIVWGTVGAIGIRIALIAFAVTMLQLPFLKLIGGILLLWIGIKLLNEDDEHTDINGSDRLWGAVKTVIVADLVMSLDNVIAIASAAEQAAGEHQLLLVVFGIVVSIPIIVWGSTLVLKLMEKFPVIVTLGAALLGYIAGGMIFSDVAVQGWIAGFIGDTEFVLPGAAVHLSLPGLVGALGVVLTGLTLKRRKQERQKTAA</sequence>
<dbReference type="Proteomes" id="UP000214747">
    <property type="component" value="Unassembled WGS sequence"/>
</dbReference>
<keyword evidence="8" id="KW-1185">Reference proteome</keyword>
<feature type="transmembrane region" description="Helical" evidence="6">
    <location>
        <begin position="12"/>
        <end position="34"/>
    </location>
</feature>
<evidence type="ECO:0008006" key="9">
    <source>
        <dbReference type="Google" id="ProtNLM"/>
    </source>
</evidence>
<evidence type="ECO:0000256" key="6">
    <source>
        <dbReference type="SAM" id="Phobius"/>
    </source>
</evidence>
<comment type="caution">
    <text evidence="7">The sequence shown here is derived from an EMBL/GenBank/DDBJ whole genome shotgun (WGS) entry which is preliminary data.</text>
</comment>
<dbReference type="PANTHER" id="PTHR30238">
    <property type="entry name" value="MEMBRANE BOUND PREDICTED REDOX MODULATOR"/>
    <property type="match status" value="1"/>
</dbReference>
<protein>
    <recommendedName>
        <fullName evidence="9">TerC family protein</fullName>
    </recommendedName>
</protein>
<comment type="subcellular location">
    <subcellularLocation>
        <location evidence="1">Membrane</location>
        <topology evidence="1">Multi-pass membrane protein</topology>
    </subcellularLocation>
</comment>
<dbReference type="EMBL" id="NJGV01000006">
    <property type="protein sequence ID" value="OWY35154.1"/>
    <property type="molecule type" value="Genomic_DNA"/>
</dbReference>
<dbReference type="AlphaFoldDB" id="A0A225SW62"/>
<dbReference type="PANTHER" id="PTHR30238:SF4">
    <property type="entry name" value="SLL1022 PROTEIN"/>
    <property type="match status" value="1"/>
</dbReference>